<proteinExistence type="predicted"/>
<keyword evidence="2" id="KW-1185">Reference proteome</keyword>
<protein>
    <submittedName>
        <fullName evidence="1">Uncharacterized protein</fullName>
    </submittedName>
</protein>
<gene>
    <name evidence="1" type="ORF">GCM10010832_19460</name>
</gene>
<organism evidence="1 2">
    <name type="scientific">Psychroflexus planctonicus</name>
    <dbReference type="NCBI Taxonomy" id="1526575"/>
    <lineage>
        <taxon>Bacteria</taxon>
        <taxon>Pseudomonadati</taxon>
        <taxon>Bacteroidota</taxon>
        <taxon>Flavobacteriia</taxon>
        <taxon>Flavobacteriales</taxon>
        <taxon>Flavobacteriaceae</taxon>
        <taxon>Psychroflexus</taxon>
    </lineage>
</organism>
<dbReference type="RefSeq" id="WP_188458930.1">
    <property type="nucleotide sequence ID" value="NZ_BMGM01000008.1"/>
</dbReference>
<reference evidence="2" key="1">
    <citation type="journal article" date="2019" name="Int. J. Syst. Evol. Microbiol.">
        <title>The Global Catalogue of Microorganisms (GCM) 10K type strain sequencing project: providing services to taxonomists for standard genome sequencing and annotation.</title>
        <authorList>
            <consortium name="The Broad Institute Genomics Platform"/>
            <consortium name="The Broad Institute Genome Sequencing Center for Infectious Disease"/>
            <person name="Wu L."/>
            <person name="Ma J."/>
        </authorList>
    </citation>
    <scope>NUCLEOTIDE SEQUENCE [LARGE SCALE GENOMIC DNA]</scope>
    <source>
        <strain evidence="2">CGMCC 1.12931</strain>
    </source>
</reference>
<dbReference type="Pfam" id="PF10884">
    <property type="entry name" value="DUF2683"/>
    <property type="match status" value="1"/>
</dbReference>
<evidence type="ECO:0000313" key="1">
    <source>
        <dbReference type="EMBL" id="GGE39301.1"/>
    </source>
</evidence>
<dbReference type="InterPro" id="IPR020271">
    <property type="entry name" value="Uncharacterised_MJ1172"/>
</dbReference>
<accession>A0ABQ1SK33</accession>
<evidence type="ECO:0000313" key="2">
    <source>
        <dbReference type="Proteomes" id="UP000599179"/>
    </source>
</evidence>
<name>A0ABQ1SK33_9FLAO</name>
<comment type="caution">
    <text evidence="1">The sequence shown here is derived from an EMBL/GenBank/DDBJ whole genome shotgun (WGS) entry which is preliminary data.</text>
</comment>
<dbReference type="EMBL" id="BMGM01000008">
    <property type="protein sequence ID" value="GGE39301.1"/>
    <property type="molecule type" value="Genomic_DNA"/>
</dbReference>
<sequence>MTTIKINEHSEKGKALLAFLKAFHVDKKDVQVVEEPESSYNKAFVAKIQKAREEKGIELPADKDIWEIIE</sequence>
<dbReference type="Proteomes" id="UP000599179">
    <property type="component" value="Unassembled WGS sequence"/>
</dbReference>